<evidence type="ECO:0000256" key="1">
    <source>
        <dbReference type="SAM" id="Coils"/>
    </source>
</evidence>
<keyword evidence="1" id="KW-0175">Coiled coil</keyword>
<reference evidence="2" key="1">
    <citation type="submission" date="2020-07" db="EMBL/GenBank/DDBJ databases">
        <title>Multicomponent nature underlies the extraordinary mechanical properties of spider dragline silk.</title>
        <authorList>
            <person name="Kono N."/>
            <person name="Nakamura H."/>
            <person name="Mori M."/>
            <person name="Yoshida Y."/>
            <person name="Ohtoshi R."/>
            <person name="Malay A.D."/>
            <person name="Moran D.A.P."/>
            <person name="Tomita M."/>
            <person name="Numata K."/>
            <person name="Arakawa K."/>
        </authorList>
    </citation>
    <scope>NUCLEOTIDE SEQUENCE</scope>
</reference>
<comment type="caution">
    <text evidence="2">The sequence shown here is derived from an EMBL/GenBank/DDBJ whole genome shotgun (WGS) entry which is preliminary data.</text>
</comment>
<dbReference type="EMBL" id="BMAO01003881">
    <property type="protein sequence ID" value="GFQ90811.1"/>
    <property type="molecule type" value="Genomic_DNA"/>
</dbReference>
<proteinExistence type="predicted"/>
<sequence length="49" mass="5964">LDSRLKEEAKAVEEKRKALEKRKMKERIAWKRDEIGKRKMAVQEQMQHV</sequence>
<dbReference type="AlphaFoldDB" id="A0A8X6L0C3"/>
<evidence type="ECO:0000313" key="2">
    <source>
        <dbReference type="EMBL" id="GFQ90811.1"/>
    </source>
</evidence>
<feature type="coiled-coil region" evidence="1">
    <location>
        <begin position="2"/>
        <end position="29"/>
    </location>
</feature>
<accession>A0A8X6L0C3</accession>
<evidence type="ECO:0000313" key="3">
    <source>
        <dbReference type="Proteomes" id="UP000887116"/>
    </source>
</evidence>
<gene>
    <name evidence="2" type="ORF">TNCT_204561</name>
</gene>
<organism evidence="2 3">
    <name type="scientific">Trichonephila clavata</name>
    <name type="common">Joro spider</name>
    <name type="synonym">Nephila clavata</name>
    <dbReference type="NCBI Taxonomy" id="2740835"/>
    <lineage>
        <taxon>Eukaryota</taxon>
        <taxon>Metazoa</taxon>
        <taxon>Ecdysozoa</taxon>
        <taxon>Arthropoda</taxon>
        <taxon>Chelicerata</taxon>
        <taxon>Arachnida</taxon>
        <taxon>Araneae</taxon>
        <taxon>Araneomorphae</taxon>
        <taxon>Entelegynae</taxon>
        <taxon>Araneoidea</taxon>
        <taxon>Nephilidae</taxon>
        <taxon>Trichonephila</taxon>
    </lineage>
</organism>
<feature type="non-terminal residue" evidence="2">
    <location>
        <position position="1"/>
    </location>
</feature>
<dbReference type="Proteomes" id="UP000887116">
    <property type="component" value="Unassembled WGS sequence"/>
</dbReference>
<name>A0A8X6L0C3_TRICU</name>
<protein>
    <submittedName>
        <fullName evidence="2">Uncharacterized protein</fullName>
    </submittedName>
</protein>
<keyword evidence="3" id="KW-1185">Reference proteome</keyword>